<keyword evidence="2" id="KW-1185">Reference proteome</keyword>
<comment type="caution">
    <text evidence="1">The sequence shown here is derived from an EMBL/GenBank/DDBJ whole genome shotgun (WGS) entry which is preliminary data.</text>
</comment>
<evidence type="ECO:0000313" key="1">
    <source>
        <dbReference type="EMBL" id="RIA91819.1"/>
    </source>
</evidence>
<evidence type="ECO:0000313" key="2">
    <source>
        <dbReference type="Proteomes" id="UP000265703"/>
    </source>
</evidence>
<sequence>MLEKKIVFFLKKKIFWKEKYGLSFLLYISSFLFPNCHAIFMKSRTMIVTKEFPKMIRNVTTHMINTQISA</sequence>
<protein>
    <submittedName>
        <fullName evidence="1">Uncharacterized protein</fullName>
    </submittedName>
</protein>
<dbReference type="AlphaFoldDB" id="A0A397T391"/>
<organism evidence="1 2">
    <name type="scientific">Glomus cerebriforme</name>
    <dbReference type="NCBI Taxonomy" id="658196"/>
    <lineage>
        <taxon>Eukaryota</taxon>
        <taxon>Fungi</taxon>
        <taxon>Fungi incertae sedis</taxon>
        <taxon>Mucoromycota</taxon>
        <taxon>Glomeromycotina</taxon>
        <taxon>Glomeromycetes</taxon>
        <taxon>Glomerales</taxon>
        <taxon>Glomeraceae</taxon>
        <taxon>Glomus</taxon>
    </lineage>
</organism>
<dbReference type="EMBL" id="QKYT01000142">
    <property type="protein sequence ID" value="RIA91819.1"/>
    <property type="molecule type" value="Genomic_DNA"/>
</dbReference>
<proteinExistence type="predicted"/>
<reference evidence="1 2" key="1">
    <citation type="submission" date="2018-06" db="EMBL/GenBank/DDBJ databases">
        <title>Comparative genomics reveals the genomic features of Rhizophagus irregularis, R. cerebriforme, R. diaphanum and Gigaspora rosea, and their symbiotic lifestyle signature.</title>
        <authorList>
            <person name="Morin E."/>
            <person name="San Clemente H."/>
            <person name="Chen E.C.H."/>
            <person name="De La Providencia I."/>
            <person name="Hainaut M."/>
            <person name="Kuo A."/>
            <person name="Kohler A."/>
            <person name="Murat C."/>
            <person name="Tang N."/>
            <person name="Roy S."/>
            <person name="Loubradou J."/>
            <person name="Henrissat B."/>
            <person name="Grigoriev I.V."/>
            <person name="Corradi N."/>
            <person name="Roux C."/>
            <person name="Martin F.M."/>
        </authorList>
    </citation>
    <scope>NUCLEOTIDE SEQUENCE [LARGE SCALE GENOMIC DNA]</scope>
    <source>
        <strain evidence="1 2">DAOM 227022</strain>
    </source>
</reference>
<gene>
    <name evidence="1" type="ORF">C1645_766627</name>
</gene>
<name>A0A397T391_9GLOM</name>
<dbReference type="Proteomes" id="UP000265703">
    <property type="component" value="Unassembled WGS sequence"/>
</dbReference>
<accession>A0A397T391</accession>